<keyword evidence="4" id="KW-1185">Reference proteome</keyword>
<dbReference type="AlphaFoldDB" id="A0A542EK62"/>
<dbReference type="OrthoDB" id="5150128at2"/>
<gene>
    <name evidence="3" type="ORF">FB459_3143</name>
</gene>
<feature type="signal peptide" evidence="2">
    <location>
        <begin position="1"/>
        <end position="24"/>
    </location>
</feature>
<evidence type="ECO:0000313" key="3">
    <source>
        <dbReference type="EMBL" id="TQJ15586.1"/>
    </source>
</evidence>
<feature type="compositionally biased region" description="Low complexity" evidence="1">
    <location>
        <begin position="51"/>
        <end position="67"/>
    </location>
</feature>
<accession>A0A542EK62</accession>
<reference evidence="3 4" key="1">
    <citation type="submission" date="2019-06" db="EMBL/GenBank/DDBJ databases">
        <title>Sequencing the genomes of 1000 actinobacteria strains.</title>
        <authorList>
            <person name="Klenk H.-P."/>
        </authorList>
    </citation>
    <scope>NUCLEOTIDE SEQUENCE [LARGE SCALE GENOMIC DNA]</scope>
    <source>
        <strain evidence="3 4">DSM 19828</strain>
    </source>
</reference>
<name>A0A542EK62_9MICO</name>
<comment type="caution">
    <text evidence="3">The sequence shown here is derived from an EMBL/GenBank/DDBJ whole genome shotgun (WGS) entry which is preliminary data.</text>
</comment>
<evidence type="ECO:0000256" key="2">
    <source>
        <dbReference type="SAM" id="SignalP"/>
    </source>
</evidence>
<evidence type="ECO:0000256" key="1">
    <source>
        <dbReference type="SAM" id="MobiDB-lite"/>
    </source>
</evidence>
<dbReference type="PROSITE" id="PS51257">
    <property type="entry name" value="PROKAR_LIPOPROTEIN"/>
    <property type="match status" value="1"/>
</dbReference>
<protein>
    <recommendedName>
        <fullName evidence="5">Host cell surface-exposed lipoprotein</fullName>
    </recommendedName>
</protein>
<evidence type="ECO:0008006" key="5">
    <source>
        <dbReference type="Google" id="ProtNLM"/>
    </source>
</evidence>
<evidence type="ECO:0000313" key="4">
    <source>
        <dbReference type="Proteomes" id="UP000320806"/>
    </source>
</evidence>
<keyword evidence="2" id="KW-0732">Signal</keyword>
<feature type="chain" id="PRO_5038612155" description="Host cell surface-exposed lipoprotein" evidence="2">
    <location>
        <begin position="25"/>
        <end position="161"/>
    </location>
</feature>
<dbReference type="Proteomes" id="UP000320806">
    <property type="component" value="Unassembled WGS sequence"/>
</dbReference>
<organism evidence="3 4">
    <name type="scientific">Yimella lutea</name>
    <dbReference type="NCBI Taxonomy" id="587872"/>
    <lineage>
        <taxon>Bacteria</taxon>
        <taxon>Bacillati</taxon>
        <taxon>Actinomycetota</taxon>
        <taxon>Actinomycetes</taxon>
        <taxon>Micrococcales</taxon>
        <taxon>Dermacoccaceae</taxon>
        <taxon>Yimella</taxon>
    </lineage>
</organism>
<dbReference type="RefSeq" id="WP_141929098.1">
    <property type="nucleotide sequence ID" value="NZ_BAABCI010000001.1"/>
</dbReference>
<feature type="region of interest" description="Disordered" evidence="1">
    <location>
        <begin position="24"/>
        <end position="100"/>
    </location>
</feature>
<dbReference type="EMBL" id="VFMO01000001">
    <property type="protein sequence ID" value="TQJ15586.1"/>
    <property type="molecule type" value="Genomic_DNA"/>
</dbReference>
<proteinExistence type="predicted"/>
<sequence>MSRTRSLSLAAAALLLAAPLGLTGCGLGEESEKADPPKPSSQTEGADKNGDGSSESASPESSSTGESNGQAAGKPSKDEVKNGLKQYYQGQNIPGPAADRLAGCMVDEGYEKFSAKTLNAMKDGKPGEVDPADSQTFTQVSGTCASKSFNGSLPTDLPLPS</sequence>